<keyword evidence="3" id="KW-1185">Reference proteome</keyword>
<accession>W7J2X3</accession>
<dbReference type="Proteomes" id="UP000019277">
    <property type="component" value="Unassembled WGS sequence"/>
</dbReference>
<dbReference type="Pfam" id="PF04149">
    <property type="entry name" value="DUF397"/>
    <property type="match status" value="1"/>
</dbReference>
<comment type="caution">
    <text evidence="2">The sequence shown here is derived from an EMBL/GenBank/DDBJ whole genome shotgun (WGS) entry which is preliminary data.</text>
</comment>
<dbReference type="InterPro" id="IPR007278">
    <property type="entry name" value="DUF397"/>
</dbReference>
<dbReference type="AlphaFoldDB" id="W7J2X3"/>
<dbReference type="STRING" id="909613.UO65_1109"/>
<evidence type="ECO:0000313" key="2">
    <source>
        <dbReference type="EMBL" id="EWC63432.1"/>
    </source>
</evidence>
<protein>
    <recommendedName>
        <fullName evidence="1">DUF397 domain-containing protein</fullName>
    </recommendedName>
</protein>
<name>W7J2X3_9PSEU</name>
<evidence type="ECO:0000313" key="3">
    <source>
        <dbReference type="Proteomes" id="UP000019277"/>
    </source>
</evidence>
<dbReference type="EMBL" id="AYXG01000043">
    <property type="protein sequence ID" value="EWC63432.1"/>
    <property type="molecule type" value="Genomic_DNA"/>
</dbReference>
<feature type="domain" description="DUF397" evidence="1">
    <location>
        <begin position="7"/>
        <end position="57"/>
    </location>
</feature>
<dbReference type="RefSeq" id="WP_035279357.1">
    <property type="nucleotide sequence ID" value="NZ_AYXG01000043.1"/>
</dbReference>
<sequence>MSKPNLSWRKSSHSSGEANCVEVAFPGLSVATRDSKHPTGPTLSFPTPTWHTFLTTLTR</sequence>
<dbReference type="OrthoDB" id="3430276at2"/>
<proteinExistence type="predicted"/>
<gene>
    <name evidence="2" type="ORF">UO65_1109</name>
</gene>
<organism evidence="2 3">
    <name type="scientific">Actinokineospora spheciospongiae</name>
    <dbReference type="NCBI Taxonomy" id="909613"/>
    <lineage>
        <taxon>Bacteria</taxon>
        <taxon>Bacillati</taxon>
        <taxon>Actinomycetota</taxon>
        <taxon>Actinomycetes</taxon>
        <taxon>Pseudonocardiales</taxon>
        <taxon>Pseudonocardiaceae</taxon>
        <taxon>Actinokineospora</taxon>
    </lineage>
</organism>
<reference evidence="2 3" key="1">
    <citation type="journal article" date="2014" name="Genome Announc.">
        <title>Draft Genome Sequence of the Antitrypanosomally Active Sponge-Associated Bacterium Actinokineospora sp. Strain EG49.</title>
        <authorList>
            <person name="Harjes J."/>
            <person name="Ryu T."/>
            <person name="Abdelmohsen U.R."/>
            <person name="Moitinho-Silva L."/>
            <person name="Horn H."/>
            <person name="Ravasi T."/>
            <person name="Hentschel U."/>
        </authorList>
    </citation>
    <scope>NUCLEOTIDE SEQUENCE [LARGE SCALE GENOMIC DNA]</scope>
    <source>
        <strain evidence="2 3">EG49</strain>
    </source>
</reference>
<evidence type="ECO:0000259" key="1">
    <source>
        <dbReference type="Pfam" id="PF04149"/>
    </source>
</evidence>